<evidence type="ECO:0000256" key="3">
    <source>
        <dbReference type="ARBA" id="ARBA00022629"/>
    </source>
</evidence>
<dbReference type="InterPro" id="IPR036388">
    <property type="entry name" value="WH-like_DNA-bd_sf"/>
</dbReference>
<dbReference type="Gene3D" id="1.10.10.10">
    <property type="entry name" value="Winged helix-like DNA-binding domain superfamily/Winged helix DNA-binding domain"/>
    <property type="match status" value="1"/>
</dbReference>
<evidence type="ECO:0000313" key="4">
    <source>
        <dbReference type="EMBL" id="MFC5590779.1"/>
    </source>
</evidence>
<dbReference type="PANTHER" id="PTHR18964:SF149">
    <property type="entry name" value="BIFUNCTIONAL UDP-N-ACETYLGLUCOSAMINE 2-EPIMERASE_N-ACETYLMANNOSAMINE KINASE"/>
    <property type="match status" value="1"/>
</dbReference>
<dbReference type="InterPro" id="IPR043129">
    <property type="entry name" value="ATPase_NBD"/>
</dbReference>
<proteinExistence type="inferred from homology"/>
<comment type="caution">
    <text evidence="4">The sequence shown here is derived from an EMBL/GenBank/DDBJ whole genome shotgun (WGS) entry which is preliminary data.</text>
</comment>
<dbReference type="SUPFAM" id="SSF53067">
    <property type="entry name" value="Actin-like ATPase domain"/>
    <property type="match status" value="1"/>
</dbReference>
<dbReference type="RefSeq" id="WP_381437750.1">
    <property type="nucleotide sequence ID" value="NZ_JBHSNO010000009.1"/>
</dbReference>
<dbReference type="SUPFAM" id="SSF46785">
    <property type="entry name" value="Winged helix' DNA-binding domain"/>
    <property type="match status" value="1"/>
</dbReference>
<reference evidence="5" key="1">
    <citation type="journal article" date="2019" name="Int. J. Syst. Evol. Microbiol.">
        <title>The Global Catalogue of Microorganisms (GCM) 10K type strain sequencing project: providing services to taxonomists for standard genome sequencing and annotation.</title>
        <authorList>
            <consortium name="The Broad Institute Genomics Platform"/>
            <consortium name="The Broad Institute Genome Sequencing Center for Infectious Disease"/>
            <person name="Wu L."/>
            <person name="Ma J."/>
        </authorList>
    </citation>
    <scope>NUCLEOTIDE SEQUENCE [LARGE SCALE GENOMIC DNA]</scope>
    <source>
        <strain evidence="5">CGMCC 4.1434</strain>
    </source>
</reference>
<name>A0ABW0TMQ8_9BACL</name>
<evidence type="ECO:0000313" key="5">
    <source>
        <dbReference type="Proteomes" id="UP001596109"/>
    </source>
</evidence>
<keyword evidence="3" id="KW-0119">Carbohydrate metabolism</keyword>
<accession>A0ABW0TMQ8</accession>
<dbReference type="InterPro" id="IPR000600">
    <property type="entry name" value="ROK"/>
</dbReference>
<dbReference type="PANTHER" id="PTHR18964">
    <property type="entry name" value="ROK (REPRESSOR, ORF, KINASE) FAMILY"/>
    <property type="match status" value="1"/>
</dbReference>
<dbReference type="EMBL" id="JBHSNO010000009">
    <property type="protein sequence ID" value="MFC5590779.1"/>
    <property type="molecule type" value="Genomic_DNA"/>
</dbReference>
<dbReference type="Gene3D" id="3.30.420.40">
    <property type="match status" value="2"/>
</dbReference>
<protein>
    <submittedName>
        <fullName evidence="4">ROK family protein</fullName>
    </submittedName>
</protein>
<dbReference type="Pfam" id="PF00480">
    <property type="entry name" value="ROK"/>
    <property type="match status" value="1"/>
</dbReference>
<evidence type="ECO:0000256" key="1">
    <source>
        <dbReference type="ARBA" id="ARBA00002486"/>
    </source>
</evidence>
<dbReference type="InterPro" id="IPR036390">
    <property type="entry name" value="WH_DNA-bd_sf"/>
</dbReference>
<keyword evidence="5" id="KW-1185">Reference proteome</keyword>
<sequence>MFKRFLENTTQKNQELKKLYLLIHRYGPIRRVDLIEKTEIKKTTLTRMIDELLKNKFIKENGYGISSVGRPPILYDVESDCNYIIGVHISRMKTNIVLVDLRFKQIDQESFVMTSIHTPEFVIRKLESIIHDFMEKYHFDEKKLLGIGLAIIGPLNQEEGMLLSPNSLLMANWENVRIVEMLQDKFPVKILLKKSPNAAAIAEYHAAGFMHKNILYCISGGWGMDCGVVMDGRILQDHYAGENGYGHMIIDMDGNECSCGKRGCIVAYTSFKGILTELKKENALLDNMNEELFQKASFNEMMEYFLQGDKITEEVILRSSRYLGTGLSNLVNLFNPDLVIVNGPFIYEFEEYYNQVIQYTTQNVQKEKEIIYGQGILKGNAAAVGVAILLFDSYFSE</sequence>
<evidence type="ECO:0000256" key="2">
    <source>
        <dbReference type="ARBA" id="ARBA00006479"/>
    </source>
</evidence>
<comment type="similarity">
    <text evidence="2">Belongs to the ROK (NagC/XylR) family.</text>
</comment>
<keyword evidence="3" id="KW-0859">Xylose metabolism</keyword>
<dbReference type="Proteomes" id="UP001596109">
    <property type="component" value="Unassembled WGS sequence"/>
</dbReference>
<organism evidence="4 5">
    <name type="scientific">Sporosarcina soli</name>
    <dbReference type="NCBI Taxonomy" id="334736"/>
    <lineage>
        <taxon>Bacteria</taxon>
        <taxon>Bacillati</taxon>
        <taxon>Bacillota</taxon>
        <taxon>Bacilli</taxon>
        <taxon>Bacillales</taxon>
        <taxon>Caryophanaceae</taxon>
        <taxon>Sporosarcina</taxon>
    </lineage>
</organism>
<comment type="function">
    <text evidence="1">Transcriptional repressor of xylose-utilizing enzymes.</text>
</comment>
<gene>
    <name evidence="4" type="ORF">ACFPRA_17910</name>
</gene>